<dbReference type="GO" id="GO:0005737">
    <property type="term" value="C:cytoplasm"/>
    <property type="evidence" value="ECO:0007669"/>
    <property type="project" value="TreeGrafter"/>
</dbReference>
<evidence type="ECO:0000313" key="2">
    <source>
        <dbReference type="Proteomes" id="UP000536624"/>
    </source>
</evidence>
<accession>A0A7X6AXR1</accession>
<dbReference type="Proteomes" id="UP000536624">
    <property type="component" value="Unassembled WGS sequence"/>
</dbReference>
<evidence type="ECO:0000313" key="1">
    <source>
        <dbReference type="EMBL" id="NIY65990.1"/>
    </source>
</evidence>
<dbReference type="InterPro" id="IPR026449">
    <property type="entry name" value="GRASP_SAV_5884"/>
</dbReference>
<dbReference type="RefSeq" id="WP_167501916.1">
    <property type="nucleotide sequence ID" value="NZ_JAALLH010000001.1"/>
</dbReference>
<name>A0A7X6AXR1_STRMQ</name>
<dbReference type="GO" id="GO:0009432">
    <property type="term" value="P:SOS response"/>
    <property type="evidence" value="ECO:0007669"/>
    <property type="project" value="TreeGrafter"/>
</dbReference>
<dbReference type="AlphaFoldDB" id="A0A7X6AXR1"/>
<dbReference type="Gene3D" id="3.30.470.20">
    <property type="entry name" value="ATP-grasp fold, B domain"/>
    <property type="match status" value="1"/>
</dbReference>
<dbReference type="PANTHER" id="PTHR21621">
    <property type="entry name" value="RIBOSOMAL PROTEIN S6 MODIFICATION PROTEIN"/>
    <property type="match status" value="1"/>
</dbReference>
<dbReference type="GO" id="GO:0018169">
    <property type="term" value="F:ribosomal S6-glutamic acid ligase activity"/>
    <property type="evidence" value="ECO:0007669"/>
    <property type="project" value="TreeGrafter"/>
</dbReference>
<dbReference type="EMBL" id="JAALLH010000001">
    <property type="protein sequence ID" value="NIY65990.1"/>
    <property type="molecule type" value="Genomic_DNA"/>
</dbReference>
<reference evidence="1 2" key="1">
    <citation type="submission" date="2020-02" db="EMBL/GenBank/DDBJ databases">
        <title>Streptomyces malaysiensis DSM14702 (JHCC583434, PFL_A843) Genome sequencing and assembly.</title>
        <authorList>
            <person name="Samborskyy M."/>
        </authorList>
    </citation>
    <scope>NUCLEOTIDE SEQUENCE [LARGE SCALE GENOMIC DNA]</scope>
    <source>
        <strain evidence="1 2">DSM 14702</strain>
    </source>
</reference>
<sequence>MVDTKPVLVVTEPLDITADMVITRLNERGVPVIRFNPADLPAGELTVSARFGGHPAATPVAGQLRTPSRAADLERVRAVYWRRPVWPAFDHLDADDARYAAAQVRHGIAGVLHALDGPLWANHPVHNAAADHKPTQLATAVRLGLTVPATLVTNDPGEARRFIAGHGRVIAKTLRWTPYERDGVGLTSWAEPVTADEVDDTVALAPHLFQARVDKVADLRVLVVGRQSFAVRIDSDLLDWRKDYSALSYHVVDLPDRLEKALLTCLDHFGLRSGSFDLALDRDGEPHWLELNPNGQWGWLEERTGLPMAAAFADLLAQGDTSR</sequence>
<dbReference type="PANTHER" id="PTHR21621:SF0">
    <property type="entry name" value="BETA-CITRYLGLUTAMATE SYNTHASE B-RELATED"/>
    <property type="match status" value="1"/>
</dbReference>
<organism evidence="1 2">
    <name type="scientific">Streptomyces malaysiensis</name>
    <dbReference type="NCBI Taxonomy" id="92644"/>
    <lineage>
        <taxon>Bacteria</taxon>
        <taxon>Bacillati</taxon>
        <taxon>Actinomycetota</taxon>
        <taxon>Actinomycetes</taxon>
        <taxon>Kitasatosporales</taxon>
        <taxon>Streptomycetaceae</taxon>
        <taxon>Streptomyces</taxon>
        <taxon>Streptomyces violaceusniger group</taxon>
    </lineage>
</organism>
<comment type="caution">
    <text evidence="1">The sequence shown here is derived from an EMBL/GenBank/DDBJ whole genome shotgun (WGS) entry which is preliminary data.</text>
</comment>
<evidence type="ECO:0008006" key="3">
    <source>
        <dbReference type="Google" id="ProtNLM"/>
    </source>
</evidence>
<dbReference type="NCBIfam" id="TIGR04187">
    <property type="entry name" value="GRASP_SAV_5884"/>
    <property type="match status" value="1"/>
</dbReference>
<proteinExistence type="predicted"/>
<dbReference type="SUPFAM" id="SSF56059">
    <property type="entry name" value="Glutathione synthetase ATP-binding domain-like"/>
    <property type="match status" value="1"/>
</dbReference>
<gene>
    <name evidence="1" type="ORF">SMALB_4003</name>
</gene>
<protein>
    <recommendedName>
        <fullName evidence="3">ATP-grasp ribosomal peptide maturase</fullName>
    </recommendedName>
</protein>